<comment type="caution">
    <text evidence="1">The sequence shown here is derived from an EMBL/GenBank/DDBJ whole genome shotgun (WGS) entry which is preliminary data.</text>
</comment>
<gene>
    <name evidence="1" type="primary">dndB</name>
    <name evidence="1" type="ORF">Q4527_09460</name>
</gene>
<dbReference type="InterPro" id="IPR017601">
    <property type="entry name" value="DGQHR-contain_dom"/>
</dbReference>
<reference evidence="1" key="1">
    <citation type="submission" date="2023-07" db="EMBL/GenBank/DDBJ databases">
        <title>Genome content predicts the carbon catabolic preferences of heterotrophic bacteria.</title>
        <authorList>
            <person name="Gralka M."/>
        </authorList>
    </citation>
    <scope>NUCLEOTIDE SEQUENCE</scope>
    <source>
        <strain evidence="1">F2M12</strain>
    </source>
</reference>
<dbReference type="CDD" id="cd16412">
    <property type="entry name" value="dndB"/>
    <property type="match status" value="1"/>
</dbReference>
<accession>A0AAW7Z5X0</accession>
<organism evidence="1 2">
    <name type="scientific">Alteromonas stellipolaris</name>
    <dbReference type="NCBI Taxonomy" id="233316"/>
    <lineage>
        <taxon>Bacteria</taxon>
        <taxon>Pseudomonadati</taxon>
        <taxon>Pseudomonadota</taxon>
        <taxon>Gammaproteobacteria</taxon>
        <taxon>Alteromonadales</taxon>
        <taxon>Alteromonadaceae</taxon>
        <taxon>Alteromonas/Salinimonas group</taxon>
        <taxon>Alteromonas</taxon>
    </lineage>
</organism>
<dbReference type="Proteomes" id="UP001170717">
    <property type="component" value="Unassembled WGS sequence"/>
</dbReference>
<dbReference type="RefSeq" id="WP_061996747.1">
    <property type="nucleotide sequence ID" value="NZ_JAUOQI010000005.1"/>
</dbReference>
<evidence type="ECO:0000313" key="1">
    <source>
        <dbReference type="EMBL" id="MDO6577622.1"/>
    </source>
</evidence>
<dbReference type="NCBIfam" id="TIGR03233">
    <property type="entry name" value="DNA_S_dndB"/>
    <property type="match status" value="1"/>
</dbReference>
<protein>
    <submittedName>
        <fullName evidence="1">DNA sulfur modification protein DndB</fullName>
    </submittedName>
</protein>
<dbReference type="Pfam" id="PF14072">
    <property type="entry name" value="DndB"/>
    <property type="match status" value="1"/>
</dbReference>
<name>A0AAW7Z5X0_9ALTE</name>
<dbReference type="EMBL" id="JAUOQI010000005">
    <property type="protein sequence ID" value="MDO6577622.1"/>
    <property type="molecule type" value="Genomic_DNA"/>
</dbReference>
<dbReference type="InterPro" id="IPR017642">
    <property type="entry name" value="DNA_S_mod_DndB"/>
</dbReference>
<proteinExistence type="predicted"/>
<evidence type="ECO:0000313" key="2">
    <source>
        <dbReference type="Proteomes" id="UP001170717"/>
    </source>
</evidence>
<dbReference type="AlphaFoldDB" id="A0AAW7Z5X0"/>
<sequence length="363" mass="40943">MSQIASGMSFPAIKGQQANDEYYIVMCPLKRLKKIFSFDEGQLPVDKRAQRIINEERIPDIANYILGNRDDYVFSALTACIDGESEFLAIGEAKHEQKIGTLVIDEDAELYITDGQHRNGAIQEALTQDPTLGDETISIVFFASKSLEERQKIFKDLNLYPVKTDSSLSITYGDSPDAKLSKTIIFESEQFRKLVHMEKSNLGPRSKKLVSHSAVNTATKALLGNITEANYQELIPIASEYWHKVLVNMPSWILVCNDEASGGEIREESINAYSVTFHALGLLGCWLLRHDKKWKQTLKRLKKVDWSRSNSDWAGRCVVNGSMYNNTKAAKLTCIKIKQLMSIELSEIELLAEQALQKEVTQQ</sequence>
<dbReference type="NCBIfam" id="TIGR03187">
    <property type="entry name" value="DGQHR"/>
    <property type="match status" value="1"/>
</dbReference>